<accession>A0A0D2MUR1</accession>
<evidence type="ECO:0000313" key="7">
    <source>
        <dbReference type="Proteomes" id="UP000054498"/>
    </source>
</evidence>
<evidence type="ECO:0000256" key="2">
    <source>
        <dbReference type="ARBA" id="ARBA00022490"/>
    </source>
</evidence>
<dbReference type="PANTHER" id="PTHR31144:SF1">
    <property type="entry name" value="UPF0602 PROTEIN C4ORF47"/>
    <property type="match status" value="1"/>
</dbReference>
<name>A0A0D2MUR1_9CHLO</name>
<gene>
    <name evidence="6" type="ORF">MNEG_3714</name>
</gene>
<dbReference type="STRING" id="145388.A0A0D2MUR1"/>
<keyword evidence="3" id="KW-0206">Cytoskeleton</keyword>
<reference evidence="6 7" key="1">
    <citation type="journal article" date="2013" name="BMC Genomics">
        <title>Reconstruction of the lipid metabolism for the microalga Monoraphidium neglectum from its genome sequence reveals characteristics suitable for biofuel production.</title>
        <authorList>
            <person name="Bogen C."/>
            <person name="Al-Dilaimi A."/>
            <person name="Albersmeier A."/>
            <person name="Wichmann J."/>
            <person name="Grundmann M."/>
            <person name="Rupp O."/>
            <person name="Lauersen K.J."/>
            <person name="Blifernez-Klassen O."/>
            <person name="Kalinowski J."/>
            <person name="Goesmann A."/>
            <person name="Mussgnug J.H."/>
            <person name="Kruse O."/>
        </authorList>
    </citation>
    <scope>NUCLEOTIDE SEQUENCE [LARGE SCALE GENOMIC DNA]</scope>
    <source>
        <strain evidence="6 7">SAG 48.87</strain>
    </source>
</reference>
<dbReference type="AlphaFoldDB" id="A0A0D2MUR1"/>
<evidence type="ECO:0000256" key="4">
    <source>
        <dbReference type="ARBA" id="ARBA00035656"/>
    </source>
</evidence>
<protein>
    <recommendedName>
        <fullName evidence="5">Cilia-and flagella-associated protein 96</fullName>
    </recommendedName>
</protein>
<evidence type="ECO:0000256" key="1">
    <source>
        <dbReference type="ARBA" id="ARBA00004300"/>
    </source>
</evidence>
<dbReference type="KEGG" id="mng:MNEG_3714"/>
<organism evidence="6 7">
    <name type="scientific">Monoraphidium neglectum</name>
    <dbReference type="NCBI Taxonomy" id="145388"/>
    <lineage>
        <taxon>Eukaryota</taxon>
        <taxon>Viridiplantae</taxon>
        <taxon>Chlorophyta</taxon>
        <taxon>core chlorophytes</taxon>
        <taxon>Chlorophyceae</taxon>
        <taxon>CS clade</taxon>
        <taxon>Sphaeropleales</taxon>
        <taxon>Selenastraceae</taxon>
        <taxon>Monoraphidium</taxon>
    </lineage>
</organism>
<dbReference type="Proteomes" id="UP000054498">
    <property type="component" value="Unassembled WGS sequence"/>
</dbReference>
<dbReference type="EMBL" id="KK100699">
    <property type="protein sequence ID" value="KIZ04247.1"/>
    <property type="molecule type" value="Genomic_DNA"/>
</dbReference>
<evidence type="ECO:0000313" key="6">
    <source>
        <dbReference type="EMBL" id="KIZ04247.1"/>
    </source>
</evidence>
<sequence>MGGEPGHLFGTFSEPGTLAIGDPYSKPPATKLPRHSGKQFAIVIGKEGRSPEVYLDKQIRSLGEGAPYVDAWILDKRLSRIPGKPVSDKPFATLVGRRGNISCGPGSTDGCLSNVPLDTDGSAAARRSNPPRRAADKLKNMYTTGPKTGGFGRPWRDRTLGEPPVYHSDVYNGGRLKEKGAAYCVFSQVGRDFMPDPVHEAQFRRQQGSEKPFKPVGSCHKRLSMRDVNPYTTAARPAPDIDFTLFSRG</sequence>
<dbReference type="GeneID" id="25736592"/>
<keyword evidence="2" id="KW-0963">Cytoplasm</keyword>
<evidence type="ECO:0000256" key="5">
    <source>
        <dbReference type="ARBA" id="ARBA00035693"/>
    </source>
</evidence>
<proteinExistence type="inferred from homology"/>
<keyword evidence="7" id="KW-1185">Reference proteome</keyword>
<evidence type="ECO:0000256" key="3">
    <source>
        <dbReference type="ARBA" id="ARBA00023212"/>
    </source>
</evidence>
<dbReference type="Pfam" id="PF15239">
    <property type="entry name" value="CFAP96-like"/>
    <property type="match status" value="1"/>
</dbReference>
<comment type="similarity">
    <text evidence="4">Belongs to the CFAP96 family.</text>
</comment>
<dbReference type="InterPro" id="IPR029358">
    <property type="entry name" value="CFAP96"/>
</dbReference>
<dbReference type="GO" id="GO:0005881">
    <property type="term" value="C:cytoplasmic microtubule"/>
    <property type="evidence" value="ECO:0007669"/>
    <property type="project" value="TreeGrafter"/>
</dbReference>
<dbReference type="OrthoDB" id="537166at2759"/>
<dbReference type="RefSeq" id="XP_013903266.1">
    <property type="nucleotide sequence ID" value="XM_014047812.1"/>
</dbReference>
<comment type="subcellular location">
    <subcellularLocation>
        <location evidence="1">Cytoplasm</location>
        <location evidence="1">Cytoskeleton</location>
        <location evidence="1">Microtubule organizing center</location>
        <location evidence="1">Centrosome</location>
    </subcellularLocation>
</comment>
<dbReference type="PANTHER" id="PTHR31144">
    <property type="entry name" value="UPF0602 PROTEIN C4ORF47"/>
    <property type="match status" value="1"/>
</dbReference>